<protein>
    <submittedName>
        <fullName evidence="2">Uncharacterized protein</fullName>
    </submittedName>
</protein>
<comment type="caution">
    <text evidence="2">The sequence shown here is derived from an EMBL/GenBank/DDBJ whole genome shotgun (WGS) entry which is preliminary data.</text>
</comment>
<organism evidence="2 3">
    <name type="scientific">Saitozyma podzolica</name>
    <dbReference type="NCBI Taxonomy" id="1890683"/>
    <lineage>
        <taxon>Eukaryota</taxon>
        <taxon>Fungi</taxon>
        <taxon>Dikarya</taxon>
        <taxon>Basidiomycota</taxon>
        <taxon>Agaricomycotina</taxon>
        <taxon>Tremellomycetes</taxon>
        <taxon>Tremellales</taxon>
        <taxon>Trimorphomycetaceae</taxon>
        <taxon>Saitozyma</taxon>
    </lineage>
</organism>
<name>A0A427YMG9_9TREE</name>
<proteinExistence type="predicted"/>
<dbReference type="EMBL" id="RSCD01000006">
    <property type="protein sequence ID" value="RSH92322.1"/>
    <property type="molecule type" value="Genomic_DNA"/>
</dbReference>
<gene>
    <name evidence="2" type="ORF">EHS25_008737</name>
</gene>
<evidence type="ECO:0000256" key="1">
    <source>
        <dbReference type="SAM" id="MobiDB-lite"/>
    </source>
</evidence>
<sequence length="147" mass="15259">MPVPPLPLPPPPTPTINALPDPVLDVVPGDLFAPELDFGDPPSSSELSGLAMYSPWAGTRLLAPWGRRAGGGVGVEGPAWFVERESRGGPDISARPAPPTGASGHESKWEGKGDEGVMPDRDEMGWVESIGTLQDKGAGAGARSKML</sequence>
<dbReference type="AlphaFoldDB" id="A0A427YMG9"/>
<evidence type="ECO:0000313" key="2">
    <source>
        <dbReference type="EMBL" id="RSH92322.1"/>
    </source>
</evidence>
<feature type="compositionally biased region" description="Basic and acidic residues" evidence="1">
    <location>
        <begin position="105"/>
        <end position="124"/>
    </location>
</feature>
<reference evidence="2 3" key="1">
    <citation type="submission" date="2018-11" db="EMBL/GenBank/DDBJ databases">
        <title>Genome sequence of Saitozyma podzolica DSM 27192.</title>
        <authorList>
            <person name="Aliyu H."/>
            <person name="Gorte O."/>
            <person name="Ochsenreither K."/>
        </authorList>
    </citation>
    <scope>NUCLEOTIDE SEQUENCE [LARGE SCALE GENOMIC DNA]</scope>
    <source>
        <strain evidence="2 3">DSM 27192</strain>
    </source>
</reference>
<accession>A0A427YMG9</accession>
<keyword evidence="3" id="KW-1185">Reference proteome</keyword>
<dbReference type="Proteomes" id="UP000279259">
    <property type="component" value="Unassembled WGS sequence"/>
</dbReference>
<feature type="region of interest" description="Disordered" evidence="1">
    <location>
        <begin position="84"/>
        <end position="124"/>
    </location>
</feature>
<evidence type="ECO:0000313" key="3">
    <source>
        <dbReference type="Proteomes" id="UP000279259"/>
    </source>
</evidence>